<dbReference type="EC" id="2.8.2.-" evidence="9"/>
<dbReference type="InterPro" id="IPR005331">
    <property type="entry name" value="Sulfotransferase"/>
</dbReference>
<feature type="transmembrane region" description="Helical" evidence="9">
    <location>
        <begin position="12"/>
        <end position="32"/>
    </location>
</feature>
<gene>
    <name evidence="11" type="ORF">HERILL_LOCUS2125</name>
</gene>
<dbReference type="OrthoDB" id="2019940at2759"/>
<evidence type="ECO:0000256" key="1">
    <source>
        <dbReference type="ARBA" id="ARBA00004323"/>
    </source>
</evidence>
<comment type="subcellular location">
    <subcellularLocation>
        <location evidence="1 9">Golgi apparatus membrane</location>
        <topology evidence="1 9">Single-pass type II membrane protein</topology>
    </subcellularLocation>
</comment>
<evidence type="ECO:0000256" key="2">
    <source>
        <dbReference type="ARBA" id="ARBA00006339"/>
    </source>
</evidence>
<dbReference type="GO" id="GO:0000139">
    <property type="term" value="C:Golgi membrane"/>
    <property type="evidence" value="ECO:0007669"/>
    <property type="project" value="UniProtKB-SubCell"/>
</dbReference>
<comment type="similarity">
    <text evidence="2 9">Belongs to the sulfotransferase 2 family.</text>
</comment>
<evidence type="ECO:0000256" key="7">
    <source>
        <dbReference type="ARBA" id="ARBA00023136"/>
    </source>
</evidence>
<evidence type="ECO:0000256" key="10">
    <source>
        <dbReference type="SAM" id="MobiDB-lite"/>
    </source>
</evidence>
<evidence type="ECO:0000313" key="11">
    <source>
        <dbReference type="EMBL" id="CAD7078881.1"/>
    </source>
</evidence>
<evidence type="ECO:0000256" key="3">
    <source>
        <dbReference type="ARBA" id="ARBA00022679"/>
    </source>
</evidence>
<keyword evidence="9" id="KW-0119">Carbohydrate metabolism</keyword>
<evidence type="ECO:0000256" key="9">
    <source>
        <dbReference type="RuleBase" id="RU364020"/>
    </source>
</evidence>
<protein>
    <recommendedName>
        <fullName evidence="9">Carbohydrate sulfotransferase</fullName>
        <ecNumber evidence="9">2.8.2.-</ecNumber>
    </recommendedName>
</protein>
<dbReference type="AlphaFoldDB" id="A0A7R8UDP7"/>
<sequence>MLKILCSIRRPSIYLKYFGAISLVIFYFTFLFRESLHAYEINKGGSNLYKEENRPKSIPKRSRLALGRRYPEVNNNPRVITTRTLTTVNPIYEYSEELHSAIENELLARKSHLWDVCIRENIIGIYPPNAWEFFLSPGHNLVWCNVFKAASSTWMYYFNILGGYDIKYLQRTKTSPLELARKRFPRPKSSELIDSLYNSVSFLIVREPFERLLSAYRDKLEGCRNKYYKVLGKQIVRQFRNDSELKRHNTGPTFKEFLLFLIQSYKTSKPFDEHWTPVYKFCTPCSINYTLIAKVETLQRDTDYIIRQAGLEALLLGKLPKSRMRKISNRAAHNTRGLIEKYFSQVDRKTLDEIINIYRLDFELFNYNLTKYYDIVQPIPTTTPAVRTTSSTTPYSSSSSSSIASSTRDVS</sequence>
<keyword evidence="4 9" id="KW-0812">Transmembrane</keyword>
<evidence type="ECO:0000256" key="5">
    <source>
        <dbReference type="ARBA" id="ARBA00022989"/>
    </source>
</evidence>
<proteinExistence type="inferred from homology"/>
<evidence type="ECO:0000256" key="8">
    <source>
        <dbReference type="ARBA" id="ARBA00023180"/>
    </source>
</evidence>
<keyword evidence="5 9" id="KW-1133">Transmembrane helix</keyword>
<dbReference type="GO" id="GO:0008146">
    <property type="term" value="F:sulfotransferase activity"/>
    <property type="evidence" value="ECO:0007669"/>
    <property type="project" value="InterPro"/>
</dbReference>
<keyword evidence="8 9" id="KW-0325">Glycoprotein</keyword>
<keyword evidence="6 9" id="KW-0333">Golgi apparatus</keyword>
<dbReference type="Proteomes" id="UP000594454">
    <property type="component" value="Chromosome 1"/>
</dbReference>
<evidence type="ECO:0000256" key="4">
    <source>
        <dbReference type="ARBA" id="ARBA00022692"/>
    </source>
</evidence>
<keyword evidence="12" id="KW-1185">Reference proteome</keyword>
<dbReference type="InterPro" id="IPR018011">
    <property type="entry name" value="Carb_sulfotrans_8-10"/>
</dbReference>
<dbReference type="GO" id="GO:0016051">
    <property type="term" value="P:carbohydrate biosynthetic process"/>
    <property type="evidence" value="ECO:0007669"/>
    <property type="project" value="InterPro"/>
</dbReference>
<reference evidence="11 12" key="1">
    <citation type="submission" date="2020-11" db="EMBL/GenBank/DDBJ databases">
        <authorList>
            <person name="Wallbank WR R."/>
            <person name="Pardo Diaz C."/>
            <person name="Kozak K."/>
            <person name="Martin S."/>
            <person name="Jiggins C."/>
            <person name="Moest M."/>
            <person name="Warren A I."/>
            <person name="Generalovic N T."/>
            <person name="Byers J.R.P. K."/>
            <person name="Montejo-Kovacevich G."/>
            <person name="Yen C E."/>
        </authorList>
    </citation>
    <scope>NUCLEOTIDE SEQUENCE [LARGE SCALE GENOMIC DNA]</scope>
</reference>
<organism evidence="11 12">
    <name type="scientific">Hermetia illucens</name>
    <name type="common">Black soldier fly</name>
    <dbReference type="NCBI Taxonomy" id="343691"/>
    <lineage>
        <taxon>Eukaryota</taxon>
        <taxon>Metazoa</taxon>
        <taxon>Ecdysozoa</taxon>
        <taxon>Arthropoda</taxon>
        <taxon>Hexapoda</taxon>
        <taxon>Insecta</taxon>
        <taxon>Pterygota</taxon>
        <taxon>Neoptera</taxon>
        <taxon>Endopterygota</taxon>
        <taxon>Diptera</taxon>
        <taxon>Brachycera</taxon>
        <taxon>Stratiomyomorpha</taxon>
        <taxon>Stratiomyidae</taxon>
        <taxon>Hermetiinae</taxon>
        <taxon>Hermetia</taxon>
    </lineage>
</organism>
<accession>A0A7R8UDP7</accession>
<evidence type="ECO:0000313" key="12">
    <source>
        <dbReference type="Proteomes" id="UP000594454"/>
    </source>
</evidence>
<keyword evidence="7 9" id="KW-0472">Membrane</keyword>
<dbReference type="PANTHER" id="PTHR12137">
    <property type="entry name" value="CARBOHYDRATE SULFOTRANSFERASE"/>
    <property type="match status" value="1"/>
</dbReference>
<dbReference type="EMBL" id="LR899009">
    <property type="protein sequence ID" value="CAD7078881.1"/>
    <property type="molecule type" value="Genomic_DNA"/>
</dbReference>
<keyword evidence="3 9" id="KW-0808">Transferase</keyword>
<feature type="region of interest" description="Disordered" evidence="10">
    <location>
        <begin position="383"/>
        <end position="411"/>
    </location>
</feature>
<keyword evidence="9" id="KW-0735">Signal-anchor</keyword>
<dbReference type="FunCoup" id="A0A7R8UDP7">
    <property type="interactions" value="22"/>
</dbReference>
<dbReference type="InParanoid" id="A0A7R8UDP7"/>
<evidence type="ECO:0000256" key="6">
    <source>
        <dbReference type="ARBA" id="ARBA00023034"/>
    </source>
</evidence>
<dbReference type="PANTHER" id="PTHR12137:SF30">
    <property type="entry name" value="CARBOHYDRATE SULFOTRANSFERASE"/>
    <property type="match status" value="1"/>
</dbReference>
<name>A0A7R8UDP7_HERIL</name>
<dbReference type="Pfam" id="PF03567">
    <property type="entry name" value="Sulfotransfer_2"/>
    <property type="match status" value="1"/>
</dbReference>